<protein>
    <submittedName>
        <fullName evidence="1">Uncharacterized protein</fullName>
    </submittedName>
</protein>
<dbReference type="EMBL" id="CAVNYO010000110">
    <property type="protein sequence ID" value="CAK5266715.1"/>
    <property type="molecule type" value="Genomic_DNA"/>
</dbReference>
<dbReference type="Proteomes" id="UP001295794">
    <property type="component" value="Unassembled WGS sequence"/>
</dbReference>
<evidence type="ECO:0000313" key="2">
    <source>
        <dbReference type="Proteomes" id="UP001295794"/>
    </source>
</evidence>
<comment type="caution">
    <text evidence="1">The sequence shown here is derived from an EMBL/GenBank/DDBJ whole genome shotgun (WGS) entry which is preliminary data.</text>
</comment>
<sequence>SPSSNFLRREKRGGVPEYPELSIECRFMSPIILSCEGMI</sequence>
<reference evidence="1" key="1">
    <citation type="submission" date="2023-11" db="EMBL/GenBank/DDBJ databases">
        <authorList>
            <person name="De Vega J J."/>
            <person name="De Vega J J."/>
        </authorList>
    </citation>
    <scope>NUCLEOTIDE SEQUENCE</scope>
</reference>
<organism evidence="1 2">
    <name type="scientific">Mycena citricolor</name>
    <dbReference type="NCBI Taxonomy" id="2018698"/>
    <lineage>
        <taxon>Eukaryota</taxon>
        <taxon>Fungi</taxon>
        <taxon>Dikarya</taxon>
        <taxon>Basidiomycota</taxon>
        <taxon>Agaricomycotina</taxon>
        <taxon>Agaricomycetes</taxon>
        <taxon>Agaricomycetidae</taxon>
        <taxon>Agaricales</taxon>
        <taxon>Marasmiineae</taxon>
        <taxon>Mycenaceae</taxon>
        <taxon>Mycena</taxon>
    </lineage>
</organism>
<dbReference type="AlphaFoldDB" id="A0AAD2H110"/>
<feature type="non-terminal residue" evidence="1">
    <location>
        <position position="39"/>
    </location>
</feature>
<proteinExistence type="predicted"/>
<name>A0AAD2H110_9AGAR</name>
<evidence type="ECO:0000313" key="1">
    <source>
        <dbReference type="EMBL" id="CAK5266715.1"/>
    </source>
</evidence>
<gene>
    <name evidence="1" type="ORF">MYCIT1_LOCUS8624</name>
</gene>
<keyword evidence="2" id="KW-1185">Reference proteome</keyword>
<accession>A0AAD2H110</accession>